<reference evidence="2 3" key="1">
    <citation type="submission" date="2018-11" db="EMBL/GenBank/DDBJ databases">
        <title>Genome squencing of methanotrophic bacteria isolated from alkaline groundwater in Korea.</title>
        <authorList>
            <person name="Nguyen L.N."/>
        </authorList>
    </citation>
    <scope>NUCLEOTIDE SEQUENCE [LARGE SCALE GENOMIC DNA]</scope>
    <source>
        <strain evidence="2 3">GW6</strain>
    </source>
</reference>
<dbReference type="KEGG" id="mros:EHO51_10990"/>
<evidence type="ECO:0000313" key="3">
    <source>
        <dbReference type="Proteomes" id="UP000273982"/>
    </source>
</evidence>
<dbReference type="Proteomes" id="UP000273982">
    <property type="component" value="Chromosome"/>
</dbReference>
<dbReference type="Gene3D" id="3.40.50.1820">
    <property type="entry name" value="alpha/beta hydrolase"/>
    <property type="match status" value="1"/>
</dbReference>
<accession>A0A3G8M7Y7</accession>
<sequence>MSARLASTTASLRSLSFKILAGLRRAARFIWRAAITVVRLLLLAFLTVLVTAWAISTPKDHPYRVLDPDSRDCNMRIGENGNYASPAWNILAAYGNAENEAALKDKAGRWDTRFQCAIQRHEVPVPRADDNNRSNALGYTLAFLEFKEDGEPFELIKDPHQLFTMNELTDRVSYIERSSWKPITQLEALNAHLRSVEKRAHADEFGNAVKHSNYVIVFVHGWRHDASIGDGNVTDLRAYAAHVARYLRDRCNAGESEHCGREVTAVYVGWRGARLNETRLHLPFIAMGNTVGALLDGDAAHCSNGVLPSEKPLCWKNWINSWGDSLASGVATLTLFDRKPVSEYIAPHALMALRKIEQVLNKQPGTKAKQRDNPNKMIVIGHSLGGNMLATALKDHLIKAVHNHPGANAYFYPPLGDLVVLINPAAEASKWTDVQRAVWEKVAFFEGEGDLMAGHRFFPAHQSPVVISVTSAYSWPPGGIRPGDCAIAMRHKLSLLGQGVNSPDEICSRYKQFLEAKKPGEFIFHDETPNPDERACGALRTPFALDQAVENIDRKKKIGIKSDLATYLAFPLFRGDLRPLGAMIAGVARDLRAACESFSLPENRQDQRALRFWQRVGEFVSDLPFQNTDIESSRTIGHLDPPRSSVNLVDTLRMPARQLGTTHEIRSIGWAPPSQADYKDIPADPSLTCAVSHDWLTRARRAQTNGTQWESAILAPPLDPDPANPRGSGGHPAVEMTHGFRLAGLLPITRANDPFWNMRAYDDVLMSHGGFMFSSFICAINQFVMDRPTRWPLQAPPAELQSAPMPQEPNRPVADAPKIRGRAR</sequence>
<dbReference type="SUPFAM" id="SSF53474">
    <property type="entry name" value="alpha/beta-Hydrolases"/>
    <property type="match status" value="1"/>
</dbReference>
<name>A0A3G8M7Y7_9HYPH</name>
<proteinExistence type="predicted"/>
<feature type="region of interest" description="Disordered" evidence="1">
    <location>
        <begin position="794"/>
        <end position="824"/>
    </location>
</feature>
<dbReference type="AlphaFoldDB" id="A0A3G8M7Y7"/>
<gene>
    <name evidence="2" type="ORF">EHO51_10990</name>
</gene>
<dbReference type="EMBL" id="CP034086">
    <property type="protein sequence ID" value="AZG77220.1"/>
    <property type="molecule type" value="Genomic_DNA"/>
</dbReference>
<dbReference type="InterPro" id="IPR029058">
    <property type="entry name" value="AB_hydrolase_fold"/>
</dbReference>
<evidence type="ECO:0008006" key="4">
    <source>
        <dbReference type="Google" id="ProtNLM"/>
    </source>
</evidence>
<evidence type="ECO:0000256" key="1">
    <source>
        <dbReference type="SAM" id="MobiDB-lite"/>
    </source>
</evidence>
<dbReference type="RefSeq" id="WP_124738935.1">
    <property type="nucleotide sequence ID" value="NZ_CP034086.1"/>
</dbReference>
<organism evidence="2 3">
    <name type="scientific">Methylocystis rosea</name>
    <dbReference type="NCBI Taxonomy" id="173366"/>
    <lineage>
        <taxon>Bacteria</taxon>
        <taxon>Pseudomonadati</taxon>
        <taxon>Pseudomonadota</taxon>
        <taxon>Alphaproteobacteria</taxon>
        <taxon>Hyphomicrobiales</taxon>
        <taxon>Methylocystaceae</taxon>
        <taxon>Methylocystis</taxon>
    </lineage>
</organism>
<evidence type="ECO:0000313" key="2">
    <source>
        <dbReference type="EMBL" id="AZG77220.1"/>
    </source>
</evidence>
<protein>
    <recommendedName>
        <fullName evidence="4">Alpha/beta hydrolase</fullName>
    </recommendedName>
</protein>